<evidence type="ECO:0000313" key="7">
    <source>
        <dbReference type="Proteomes" id="UP000515126"/>
    </source>
</evidence>
<protein>
    <submittedName>
        <fullName evidence="8">Transmembrane domain-containing protein TMIGD3 isoform X2</fullName>
    </submittedName>
</protein>
<evidence type="ECO:0000256" key="5">
    <source>
        <dbReference type="SAM" id="MobiDB-lite"/>
    </source>
</evidence>
<dbReference type="GO" id="GO:0005886">
    <property type="term" value="C:plasma membrane"/>
    <property type="evidence" value="ECO:0007669"/>
    <property type="project" value="TreeGrafter"/>
</dbReference>
<dbReference type="Gene3D" id="2.60.40.10">
    <property type="entry name" value="Immunoglobulins"/>
    <property type="match status" value="1"/>
</dbReference>
<evidence type="ECO:0000256" key="6">
    <source>
        <dbReference type="SAM" id="Phobius"/>
    </source>
</evidence>
<feature type="compositionally biased region" description="Polar residues" evidence="5">
    <location>
        <begin position="222"/>
        <end position="235"/>
    </location>
</feature>
<evidence type="ECO:0000256" key="2">
    <source>
        <dbReference type="ARBA" id="ARBA00022692"/>
    </source>
</evidence>
<dbReference type="InterPro" id="IPR013783">
    <property type="entry name" value="Ig-like_fold"/>
</dbReference>
<evidence type="ECO:0000256" key="3">
    <source>
        <dbReference type="ARBA" id="ARBA00022989"/>
    </source>
</evidence>
<dbReference type="GeneID" id="110291040"/>
<accession>A0A6P7R0Z4</accession>
<feature type="transmembrane region" description="Helical" evidence="6">
    <location>
        <begin position="29"/>
        <end position="47"/>
    </location>
</feature>
<dbReference type="InterPro" id="IPR050671">
    <property type="entry name" value="CD300_family_receptors"/>
</dbReference>
<keyword evidence="2 6" id="KW-0812">Transmembrane</keyword>
<dbReference type="RefSeq" id="XP_029331466.1">
    <property type="nucleotide sequence ID" value="XM_029475606.1"/>
</dbReference>
<sequence>MRRLRYEEAQGRLDPGFLRSSLLSFQPKAHFLLSMELLLLLLSLALFSDAMVMDEKVKSGVELDTASAVCIYDAHYKDHTKYWCRGYFRDSCNIIALTPNSTNRVALKDTGNQLIITVSCLVKEDTGWYWCGIQRDLARDVMDFTQLIVADNREDRANGFSSDPSGNRTRSCRASKAVQKAEGSRMSILIICILITSLGIIFIMSHLSRGRRSQRNREVTGKSISRNPQASQGPSMVSIPLARI</sequence>
<organism evidence="7 8">
    <name type="scientific">Mus caroli</name>
    <name type="common">Ryukyu mouse</name>
    <name type="synonym">Ricefield mouse</name>
    <dbReference type="NCBI Taxonomy" id="10089"/>
    <lineage>
        <taxon>Eukaryota</taxon>
        <taxon>Metazoa</taxon>
        <taxon>Chordata</taxon>
        <taxon>Craniata</taxon>
        <taxon>Vertebrata</taxon>
        <taxon>Euteleostomi</taxon>
        <taxon>Mammalia</taxon>
        <taxon>Eutheria</taxon>
        <taxon>Euarchontoglires</taxon>
        <taxon>Glires</taxon>
        <taxon>Rodentia</taxon>
        <taxon>Myomorpha</taxon>
        <taxon>Muroidea</taxon>
        <taxon>Muridae</taxon>
        <taxon>Murinae</taxon>
        <taxon>Mus</taxon>
        <taxon>Mus</taxon>
    </lineage>
</organism>
<evidence type="ECO:0000313" key="8">
    <source>
        <dbReference type="RefSeq" id="XP_029331466.1"/>
    </source>
</evidence>
<evidence type="ECO:0000256" key="4">
    <source>
        <dbReference type="ARBA" id="ARBA00023136"/>
    </source>
</evidence>
<keyword evidence="3 6" id="KW-1133">Transmembrane helix</keyword>
<dbReference type="PANTHER" id="PTHR11860:SF4">
    <property type="entry name" value="TRANSMEMBRANE DOMAIN-CONTAINING PROTEIN TMIGD3"/>
    <property type="match status" value="1"/>
</dbReference>
<dbReference type="AlphaFoldDB" id="A0A6P7R0Z4"/>
<dbReference type="Proteomes" id="UP000515126">
    <property type="component" value="Chromosome 3"/>
</dbReference>
<dbReference type="SUPFAM" id="SSF48726">
    <property type="entry name" value="Immunoglobulin"/>
    <property type="match status" value="1"/>
</dbReference>
<keyword evidence="7" id="KW-1185">Reference proteome</keyword>
<name>A0A6P7R0Z4_MUSCR</name>
<reference evidence="8" key="1">
    <citation type="submission" date="2025-08" db="UniProtKB">
        <authorList>
            <consortium name="RefSeq"/>
        </authorList>
    </citation>
    <scope>IDENTIFICATION</scope>
</reference>
<feature type="region of interest" description="Disordered" evidence="5">
    <location>
        <begin position="213"/>
        <end position="244"/>
    </location>
</feature>
<dbReference type="PANTHER" id="PTHR11860">
    <property type="entry name" value="POLYMERIC-IMMUNOGLOBULIN RECEPTOR"/>
    <property type="match status" value="1"/>
</dbReference>
<feature type="transmembrane region" description="Helical" evidence="6">
    <location>
        <begin position="186"/>
        <end position="207"/>
    </location>
</feature>
<dbReference type="InterPro" id="IPR036179">
    <property type="entry name" value="Ig-like_dom_sf"/>
</dbReference>
<keyword evidence="4 6" id="KW-0472">Membrane</keyword>
<proteinExistence type="predicted"/>
<comment type="subcellular location">
    <subcellularLocation>
        <location evidence="1">Membrane</location>
        <topology evidence="1">Single-pass membrane protein</topology>
    </subcellularLocation>
</comment>
<dbReference type="GO" id="GO:0004888">
    <property type="term" value="F:transmembrane signaling receptor activity"/>
    <property type="evidence" value="ECO:0007669"/>
    <property type="project" value="TreeGrafter"/>
</dbReference>
<evidence type="ECO:0000256" key="1">
    <source>
        <dbReference type="ARBA" id="ARBA00004167"/>
    </source>
</evidence>
<gene>
    <name evidence="8" type="primary">LOC110291040</name>
</gene>